<name>A0AAD6A800_9TELE</name>
<comment type="caution">
    <text evidence="2">The sequence shown here is derived from an EMBL/GenBank/DDBJ whole genome shotgun (WGS) entry which is preliminary data.</text>
</comment>
<protein>
    <submittedName>
        <fullName evidence="2">Uncharacterized protein</fullName>
    </submittedName>
</protein>
<evidence type="ECO:0000313" key="3">
    <source>
        <dbReference type="Proteomes" id="UP001219934"/>
    </source>
</evidence>
<accession>A0AAD6A800</accession>
<feature type="compositionally biased region" description="Polar residues" evidence="1">
    <location>
        <begin position="160"/>
        <end position="169"/>
    </location>
</feature>
<dbReference type="Proteomes" id="UP001219934">
    <property type="component" value="Unassembled WGS sequence"/>
</dbReference>
<dbReference type="AlphaFoldDB" id="A0AAD6A800"/>
<keyword evidence="3" id="KW-1185">Reference proteome</keyword>
<dbReference type="EMBL" id="JAPTMU010000224">
    <property type="protein sequence ID" value="KAJ4920101.1"/>
    <property type="molecule type" value="Genomic_DNA"/>
</dbReference>
<proteinExistence type="predicted"/>
<reference evidence="2" key="1">
    <citation type="submission" date="2022-11" db="EMBL/GenBank/DDBJ databases">
        <title>Chromosome-level genome of Pogonophryne albipinna.</title>
        <authorList>
            <person name="Jo E."/>
        </authorList>
    </citation>
    <scope>NUCLEOTIDE SEQUENCE</scope>
    <source>
        <strain evidence="2">SGF0006</strain>
        <tissue evidence="2">Muscle</tissue>
    </source>
</reference>
<evidence type="ECO:0000313" key="2">
    <source>
        <dbReference type="EMBL" id="KAJ4920101.1"/>
    </source>
</evidence>
<evidence type="ECO:0000256" key="1">
    <source>
        <dbReference type="SAM" id="MobiDB-lite"/>
    </source>
</evidence>
<gene>
    <name evidence="2" type="ORF">JOQ06_022333</name>
</gene>
<sequence length="195" mass="21219">MHISIQEGRSLPDLQRCTTCCNDFHCPFCVSGLFSPTKHSKVKSHLESHFHRAVLHEGYTIHRCGLNCRPVYHFHCSYCQSMLARKSDFVKHLALCKAKHSAITPIIPDSSTPIIPDLSTPIIPDLSTPIIPDPSTPIMPAWPKVCILDSGGQKLAGGNPSANIQSATTGYLPGEGTADPASPPVKKQQTPLHPQ</sequence>
<feature type="region of interest" description="Disordered" evidence="1">
    <location>
        <begin position="157"/>
        <end position="195"/>
    </location>
</feature>
<organism evidence="2 3">
    <name type="scientific">Pogonophryne albipinna</name>
    <dbReference type="NCBI Taxonomy" id="1090488"/>
    <lineage>
        <taxon>Eukaryota</taxon>
        <taxon>Metazoa</taxon>
        <taxon>Chordata</taxon>
        <taxon>Craniata</taxon>
        <taxon>Vertebrata</taxon>
        <taxon>Euteleostomi</taxon>
        <taxon>Actinopterygii</taxon>
        <taxon>Neopterygii</taxon>
        <taxon>Teleostei</taxon>
        <taxon>Neoteleostei</taxon>
        <taxon>Acanthomorphata</taxon>
        <taxon>Eupercaria</taxon>
        <taxon>Perciformes</taxon>
        <taxon>Notothenioidei</taxon>
        <taxon>Pogonophryne</taxon>
    </lineage>
</organism>